<reference evidence="3 4" key="1">
    <citation type="journal article" date="2016" name="Nat. Commun.">
        <title>Thousands of microbial genomes shed light on interconnected biogeochemical processes in an aquifer system.</title>
        <authorList>
            <person name="Anantharaman K."/>
            <person name="Brown C.T."/>
            <person name="Hug L.A."/>
            <person name="Sharon I."/>
            <person name="Castelle C.J."/>
            <person name="Probst A.J."/>
            <person name="Thomas B.C."/>
            <person name="Singh A."/>
            <person name="Wilkins M.J."/>
            <person name="Karaoz U."/>
            <person name="Brodie E.L."/>
            <person name="Williams K.H."/>
            <person name="Hubbard S.S."/>
            <person name="Banfield J.F."/>
        </authorList>
    </citation>
    <scope>NUCLEOTIDE SEQUENCE [LARGE SCALE GENOMIC DNA]</scope>
</reference>
<dbReference type="AlphaFoldDB" id="A0A1G1XK95"/>
<gene>
    <name evidence="3" type="ORF">A2570_02150</name>
</gene>
<proteinExistence type="predicted"/>
<name>A0A1G1XK95_9BACT</name>
<keyword evidence="2" id="KW-1133">Transmembrane helix</keyword>
<keyword evidence="2" id="KW-0472">Membrane</keyword>
<dbReference type="EMBL" id="MHHY01000007">
    <property type="protein sequence ID" value="OGY40523.1"/>
    <property type="molecule type" value="Genomic_DNA"/>
</dbReference>
<evidence type="ECO:0000256" key="1">
    <source>
        <dbReference type="SAM" id="MobiDB-lite"/>
    </source>
</evidence>
<comment type="caution">
    <text evidence="3">The sequence shown here is derived from an EMBL/GenBank/DDBJ whole genome shotgun (WGS) entry which is preliminary data.</text>
</comment>
<protein>
    <submittedName>
        <fullName evidence="3">Uncharacterized protein</fullName>
    </submittedName>
</protein>
<dbReference type="STRING" id="1797529.A2570_02150"/>
<organism evidence="3 4">
    <name type="scientific">Candidatus Brennerbacteria bacterium RIFOXYD1_FULL_41_16</name>
    <dbReference type="NCBI Taxonomy" id="1797529"/>
    <lineage>
        <taxon>Bacteria</taxon>
        <taxon>Candidatus Brenneribacteriota</taxon>
    </lineage>
</organism>
<keyword evidence="2" id="KW-0812">Transmembrane</keyword>
<feature type="compositionally biased region" description="Low complexity" evidence="1">
    <location>
        <begin position="83"/>
        <end position="99"/>
    </location>
</feature>
<feature type="transmembrane region" description="Helical" evidence="2">
    <location>
        <begin position="21"/>
        <end position="39"/>
    </location>
</feature>
<evidence type="ECO:0000256" key="2">
    <source>
        <dbReference type="SAM" id="Phobius"/>
    </source>
</evidence>
<feature type="region of interest" description="Disordered" evidence="1">
    <location>
        <begin position="80"/>
        <end position="99"/>
    </location>
</feature>
<accession>A0A1G1XK95</accession>
<sequence>MKKTGGFKLAIEKKRGYYFEIVAALISILLLSLVVYSVIFSTGVIRKVFDDSGVTPQSNTVFDIDGANSLKKIKEFSVDNLKSPDVSPPTSSSPFPIGD</sequence>
<evidence type="ECO:0000313" key="4">
    <source>
        <dbReference type="Proteomes" id="UP000178570"/>
    </source>
</evidence>
<dbReference type="Proteomes" id="UP000178570">
    <property type="component" value="Unassembled WGS sequence"/>
</dbReference>
<evidence type="ECO:0000313" key="3">
    <source>
        <dbReference type="EMBL" id="OGY40523.1"/>
    </source>
</evidence>